<dbReference type="InterPro" id="IPR013785">
    <property type="entry name" value="Aldolase_TIM"/>
</dbReference>
<dbReference type="InterPro" id="IPR058240">
    <property type="entry name" value="rSAM_sf"/>
</dbReference>
<sequence>MRGRLFEIRRPFPLMGHIAFGIIDRGYNILQVRVSSLCPLSCPFCSVDAGPITRRRRDFILTDPEWLAEWLKRACRYKGRVHVLFDAAGEPLTNPLLPDFVSEVKGTGLALSIAVETRLYPTDREMLLRLVESGVNRFNISIDTLNPEKARWLSGSNAYNLDNVLDLTLFLNKELGVDVHITPLWIPGVNDGDIEEIIRWVQSVGIGGKVPPLGIQKYVEHRHGRKIPGVKEWSWSLFYRRLRELEEKYNIRLVLRPEDYGLEVAPRALCPYRRGSTVKLYVIGEAWLPNEYLAVTTGYDRAVTLISKSVSLSTRDIITARITSDRDGILLARPV</sequence>
<gene>
    <name evidence="6" type="ORF">ENM78_00805</name>
</gene>
<dbReference type="InterPro" id="IPR006638">
    <property type="entry name" value="Elp3/MiaA/NifB-like_rSAM"/>
</dbReference>
<dbReference type="GO" id="GO:0046872">
    <property type="term" value="F:metal ion binding"/>
    <property type="evidence" value="ECO:0007669"/>
    <property type="project" value="UniProtKB-KW"/>
</dbReference>
<dbReference type="CDD" id="cd01335">
    <property type="entry name" value="Radical_SAM"/>
    <property type="match status" value="1"/>
</dbReference>
<dbReference type="InterPro" id="IPR040088">
    <property type="entry name" value="MJ0103-like"/>
</dbReference>
<keyword evidence="2" id="KW-0479">Metal-binding</keyword>
<dbReference type="PROSITE" id="PS51918">
    <property type="entry name" value="RADICAL_SAM"/>
    <property type="match status" value="1"/>
</dbReference>
<protein>
    <submittedName>
        <fullName evidence="6">Radical SAM protein</fullName>
    </submittedName>
</protein>
<dbReference type="EMBL" id="DRZC01000013">
    <property type="protein sequence ID" value="HHQ79995.1"/>
    <property type="molecule type" value="Genomic_DNA"/>
</dbReference>
<dbReference type="SFLD" id="SFLDG01067">
    <property type="entry name" value="SPASM/twitch_domain_containing"/>
    <property type="match status" value="1"/>
</dbReference>
<evidence type="ECO:0000313" key="6">
    <source>
        <dbReference type="EMBL" id="HHQ79995.1"/>
    </source>
</evidence>
<dbReference type="SFLD" id="SFLDS00029">
    <property type="entry name" value="Radical_SAM"/>
    <property type="match status" value="1"/>
</dbReference>
<accession>A0A7J3ZIR7</accession>
<feature type="domain" description="Radical SAM core" evidence="5">
    <location>
        <begin position="24"/>
        <end position="252"/>
    </location>
</feature>
<dbReference type="InterPro" id="IPR007197">
    <property type="entry name" value="rSAM"/>
</dbReference>
<evidence type="ECO:0000256" key="4">
    <source>
        <dbReference type="ARBA" id="ARBA00023014"/>
    </source>
</evidence>
<evidence type="ECO:0000259" key="5">
    <source>
        <dbReference type="PROSITE" id="PS51918"/>
    </source>
</evidence>
<dbReference type="AlphaFoldDB" id="A0A7J3ZIR7"/>
<dbReference type="SFLD" id="SFLDG01110">
    <property type="entry name" value="Uncharacterised_Radical_SAM_Su"/>
    <property type="match status" value="1"/>
</dbReference>
<proteinExistence type="predicted"/>
<name>A0A7J3ZIR7_9CREN</name>
<keyword evidence="4" id="KW-0411">Iron-sulfur</keyword>
<dbReference type="GO" id="GO:0003824">
    <property type="term" value="F:catalytic activity"/>
    <property type="evidence" value="ECO:0007669"/>
    <property type="project" value="InterPro"/>
</dbReference>
<evidence type="ECO:0000256" key="2">
    <source>
        <dbReference type="ARBA" id="ARBA00022723"/>
    </source>
</evidence>
<keyword evidence="3" id="KW-0408">Iron</keyword>
<dbReference type="InterPro" id="IPR050377">
    <property type="entry name" value="Radical_SAM_PqqE_MftC-like"/>
</dbReference>
<dbReference type="Gene3D" id="3.20.20.70">
    <property type="entry name" value="Aldolase class I"/>
    <property type="match status" value="1"/>
</dbReference>
<dbReference type="PANTHER" id="PTHR11228:SF35">
    <property type="entry name" value="MOLYBDENUM COFACTOR BIOSYNTHESIS PROTEIN A-RELATED"/>
    <property type="match status" value="1"/>
</dbReference>
<dbReference type="SMART" id="SM00729">
    <property type="entry name" value="Elp3"/>
    <property type="match status" value="1"/>
</dbReference>
<dbReference type="PANTHER" id="PTHR11228">
    <property type="entry name" value="RADICAL SAM DOMAIN PROTEIN"/>
    <property type="match status" value="1"/>
</dbReference>
<comment type="caution">
    <text evidence="6">The sequence shown here is derived from an EMBL/GenBank/DDBJ whole genome shotgun (WGS) entry which is preliminary data.</text>
</comment>
<dbReference type="GO" id="GO:0051536">
    <property type="term" value="F:iron-sulfur cluster binding"/>
    <property type="evidence" value="ECO:0007669"/>
    <property type="project" value="UniProtKB-KW"/>
</dbReference>
<keyword evidence="1" id="KW-0949">S-adenosyl-L-methionine</keyword>
<dbReference type="SUPFAM" id="SSF102114">
    <property type="entry name" value="Radical SAM enzymes"/>
    <property type="match status" value="1"/>
</dbReference>
<dbReference type="Pfam" id="PF04055">
    <property type="entry name" value="Radical_SAM"/>
    <property type="match status" value="1"/>
</dbReference>
<evidence type="ECO:0000256" key="3">
    <source>
        <dbReference type="ARBA" id="ARBA00023004"/>
    </source>
</evidence>
<evidence type="ECO:0000256" key="1">
    <source>
        <dbReference type="ARBA" id="ARBA00022691"/>
    </source>
</evidence>
<organism evidence="6">
    <name type="scientific">Fervidicoccus fontis</name>
    <dbReference type="NCBI Taxonomy" id="683846"/>
    <lineage>
        <taxon>Archaea</taxon>
        <taxon>Thermoproteota</taxon>
        <taxon>Thermoprotei</taxon>
        <taxon>Fervidicoccales</taxon>
        <taxon>Fervidicoccaceae</taxon>
        <taxon>Fervidicoccus</taxon>
    </lineage>
</organism>
<reference evidence="6" key="1">
    <citation type="journal article" date="2020" name="mSystems">
        <title>Genome- and Community-Level Interaction Insights into Carbon Utilization and Element Cycling Functions of Hydrothermarchaeota in Hydrothermal Sediment.</title>
        <authorList>
            <person name="Zhou Z."/>
            <person name="Liu Y."/>
            <person name="Xu W."/>
            <person name="Pan J."/>
            <person name="Luo Z.H."/>
            <person name="Li M."/>
        </authorList>
    </citation>
    <scope>NUCLEOTIDE SEQUENCE [LARGE SCALE GENOMIC DNA]</scope>
    <source>
        <strain evidence="6">SpSt-1116</strain>
    </source>
</reference>